<keyword evidence="1" id="KW-0472">Membrane</keyword>
<evidence type="ECO:0000313" key="2">
    <source>
        <dbReference type="EMBL" id="QHT17320.1"/>
    </source>
</evidence>
<dbReference type="EMBL" id="MN739633">
    <property type="protein sequence ID" value="QHT17320.1"/>
    <property type="molecule type" value="Genomic_DNA"/>
</dbReference>
<reference evidence="2" key="1">
    <citation type="journal article" date="2020" name="Nature">
        <title>Giant virus diversity and host interactions through global metagenomics.</title>
        <authorList>
            <person name="Schulz F."/>
            <person name="Roux S."/>
            <person name="Paez-Espino D."/>
            <person name="Jungbluth S."/>
            <person name="Walsh D.A."/>
            <person name="Denef V.J."/>
            <person name="McMahon K.D."/>
            <person name="Konstantinidis K.T."/>
            <person name="Eloe-Fadrosh E.A."/>
            <person name="Kyrpides N.C."/>
            <person name="Woyke T."/>
        </authorList>
    </citation>
    <scope>NUCLEOTIDE SEQUENCE</scope>
    <source>
        <strain evidence="2">GVMAG-M-3300023174-24</strain>
    </source>
</reference>
<evidence type="ECO:0000256" key="1">
    <source>
        <dbReference type="SAM" id="Phobius"/>
    </source>
</evidence>
<keyword evidence="1" id="KW-1133">Transmembrane helix</keyword>
<protein>
    <submittedName>
        <fullName evidence="2">Uncharacterized protein</fullName>
    </submittedName>
</protein>
<accession>A0A6C0DM73</accession>
<dbReference type="AlphaFoldDB" id="A0A6C0DM73"/>
<keyword evidence="1" id="KW-0812">Transmembrane</keyword>
<sequence length="136" mass="14913">MDLFYTIVLTIATVLLILLLTYIGILMNNAKTSGNGEIFPPVANSCPDYWGASISDPSSCNIPRNVTGTKNLGSIYDVNGLTLNDGNTIGYDRAKNIINFNDTRWSSGGKISVCSQKDWANKYNIMWDGVSNYNNC</sequence>
<organism evidence="2">
    <name type="scientific">viral metagenome</name>
    <dbReference type="NCBI Taxonomy" id="1070528"/>
    <lineage>
        <taxon>unclassified sequences</taxon>
        <taxon>metagenomes</taxon>
        <taxon>organismal metagenomes</taxon>
    </lineage>
</organism>
<name>A0A6C0DM73_9ZZZZ</name>
<feature type="transmembrane region" description="Helical" evidence="1">
    <location>
        <begin position="6"/>
        <end position="25"/>
    </location>
</feature>
<proteinExistence type="predicted"/>